<sequence>MSKEHNDSLPYEEQELIAAVKAHDRKAFEKLYKQYYRQLFALAYRYVGQAPVAEEIVHDVFLTIWKMAGQLTVQSSIKSYLSRAVINSSLNFIKKEKTNHEKQNAYMVTESDDETEKEQNQRKESLLNSLENALAILPPKCREVMYLSRFGKLKQQEIAAQMNISIKTVKNHLTYGFQKLREQLEKQQQNLFLLLLILHKYWGQ</sequence>
<dbReference type="InterPro" id="IPR039425">
    <property type="entry name" value="RNA_pol_sigma-70-like"/>
</dbReference>
<keyword evidence="8" id="KW-1185">Reference proteome</keyword>
<dbReference type="GO" id="GO:0016987">
    <property type="term" value="F:sigma factor activity"/>
    <property type="evidence" value="ECO:0007669"/>
    <property type="project" value="UniProtKB-KW"/>
</dbReference>
<dbReference type="SUPFAM" id="SSF88659">
    <property type="entry name" value="Sigma3 and sigma4 domains of RNA polymerase sigma factors"/>
    <property type="match status" value="1"/>
</dbReference>
<dbReference type="Gene3D" id="1.10.1740.10">
    <property type="match status" value="1"/>
</dbReference>
<dbReference type="InterPro" id="IPR014284">
    <property type="entry name" value="RNA_pol_sigma-70_dom"/>
</dbReference>
<dbReference type="InterPro" id="IPR013249">
    <property type="entry name" value="RNA_pol_sigma70_r4_t2"/>
</dbReference>
<organism evidence="7 8">
    <name type="scientific">Pedobacter lusitanus</name>
    <dbReference type="NCBI Taxonomy" id="1503925"/>
    <lineage>
        <taxon>Bacteria</taxon>
        <taxon>Pseudomonadati</taxon>
        <taxon>Bacteroidota</taxon>
        <taxon>Sphingobacteriia</taxon>
        <taxon>Sphingobacteriales</taxon>
        <taxon>Sphingobacteriaceae</taxon>
        <taxon>Pedobacter</taxon>
    </lineage>
</organism>
<accession>A0A0D0GGG6</accession>
<feature type="domain" description="RNA polymerase sigma factor 70 region 4 type 2" evidence="6">
    <location>
        <begin position="128"/>
        <end position="180"/>
    </location>
</feature>
<keyword evidence="3" id="KW-0731">Sigma factor</keyword>
<dbReference type="InterPro" id="IPR014327">
    <property type="entry name" value="RNA_pol_sigma70_bacteroid"/>
</dbReference>
<evidence type="ECO:0000256" key="3">
    <source>
        <dbReference type="ARBA" id="ARBA00023082"/>
    </source>
</evidence>
<dbReference type="NCBIfam" id="TIGR02985">
    <property type="entry name" value="Sig70_bacteroi1"/>
    <property type="match status" value="1"/>
</dbReference>
<dbReference type="Pfam" id="PF04542">
    <property type="entry name" value="Sigma70_r2"/>
    <property type="match status" value="1"/>
</dbReference>
<dbReference type="PANTHER" id="PTHR43133">
    <property type="entry name" value="RNA POLYMERASE ECF-TYPE SIGMA FACTO"/>
    <property type="match status" value="1"/>
</dbReference>
<proteinExistence type="inferred from homology"/>
<dbReference type="RefSeq" id="WP_041883203.1">
    <property type="nucleotide sequence ID" value="NZ_CP157278.1"/>
</dbReference>
<dbReference type="Gene3D" id="1.10.10.10">
    <property type="entry name" value="Winged helix-like DNA-binding domain superfamily/Winged helix DNA-binding domain"/>
    <property type="match status" value="1"/>
</dbReference>
<evidence type="ECO:0000313" key="8">
    <source>
        <dbReference type="Proteomes" id="UP000032049"/>
    </source>
</evidence>
<reference evidence="7 8" key="1">
    <citation type="submission" date="2015-01" db="EMBL/GenBank/DDBJ databases">
        <title>Draft genome sequence of Pedobacter sp. NL19 isolated from sludge of an effluent treatment pond in an abandoned uranium mine.</title>
        <authorList>
            <person name="Santos T."/>
            <person name="Caetano T."/>
            <person name="Covas C."/>
            <person name="Cruz A."/>
            <person name="Mendo S."/>
        </authorList>
    </citation>
    <scope>NUCLEOTIDE SEQUENCE [LARGE SCALE GENOMIC DNA]</scope>
    <source>
        <strain evidence="7 8">NL19</strain>
    </source>
</reference>
<evidence type="ECO:0000256" key="1">
    <source>
        <dbReference type="ARBA" id="ARBA00010641"/>
    </source>
</evidence>
<dbReference type="EMBL" id="JXRA01000065">
    <property type="protein sequence ID" value="KIO76342.1"/>
    <property type="molecule type" value="Genomic_DNA"/>
</dbReference>
<dbReference type="SUPFAM" id="SSF88946">
    <property type="entry name" value="Sigma2 domain of RNA polymerase sigma factors"/>
    <property type="match status" value="1"/>
</dbReference>
<feature type="domain" description="RNA polymerase sigma-70 region 2" evidence="5">
    <location>
        <begin position="31"/>
        <end position="97"/>
    </location>
</feature>
<dbReference type="GO" id="GO:0003677">
    <property type="term" value="F:DNA binding"/>
    <property type="evidence" value="ECO:0007669"/>
    <property type="project" value="InterPro"/>
</dbReference>
<dbReference type="GO" id="GO:0006352">
    <property type="term" value="P:DNA-templated transcription initiation"/>
    <property type="evidence" value="ECO:0007669"/>
    <property type="project" value="InterPro"/>
</dbReference>
<dbReference type="OrthoDB" id="1100095at2"/>
<dbReference type="STRING" id="1503925.TH53_15420"/>
<evidence type="ECO:0000256" key="4">
    <source>
        <dbReference type="ARBA" id="ARBA00023163"/>
    </source>
</evidence>
<dbReference type="InterPro" id="IPR013325">
    <property type="entry name" value="RNA_pol_sigma_r2"/>
</dbReference>
<dbReference type="Pfam" id="PF08281">
    <property type="entry name" value="Sigma70_r4_2"/>
    <property type="match status" value="1"/>
</dbReference>
<dbReference type="AlphaFoldDB" id="A0A0D0GGG6"/>
<evidence type="ECO:0000313" key="7">
    <source>
        <dbReference type="EMBL" id="KIO76342.1"/>
    </source>
</evidence>
<dbReference type="Proteomes" id="UP000032049">
    <property type="component" value="Unassembled WGS sequence"/>
</dbReference>
<comment type="caution">
    <text evidence="7">The sequence shown here is derived from an EMBL/GenBank/DDBJ whole genome shotgun (WGS) entry which is preliminary data.</text>
</comment>
<gene>
    <name evidence="7" type="ORF">TH53_15420</name>
</gene>
<dbReference type="InterPro" id="IPR013324">
    <property type="entry name" value="RNA_pol_sigma_r3/r4-like"/>
</dbReference>
<dbReference type="NCBIfam" id="TIGR02937">
    <property type="entry name" value="sigma70-ECF"/>
    <property type="match status" value="1"/>
</dbReference>
<name>A0A0D0GGG6_9SPHI</name>
<protein>
    <submittedName>
        <fullName evidence="7">RNA polymerase sigma factor</fullName>
    </submittedName>
</protein>
<keyword evidence="4" id="KW-0804">Transcription</keyword>
<evidence type="ECO:0000259" key="5">
    <source>
        <dbReference type="Pfam" id="PF04542"/>
    </source>
</evidence>
<evidence type="ECO:0000259" key="6">
    <source>
        <dbReference type="Pfam" id="PF08281"/>
    </source>
</evidence>
<dbReference type="InterPro" id="IPR036388">
    <property type="entry name" value="WH-like_DNA-bd_sf"/>
</dbReference>
<comment type="similarity">
    <text evidence="1">Belongs to the sigma-70 factor family. ECF subfamily.</text>
</comment>
<keyword evidence="2" id="KW-0805">Transcription regulation</keyword>
<dbReference type="PANTHER" id="PTHR43133:SF46">
    <property type="entry name" value="RNA POLYMERASE SIGMA-70 FACTOR ECF SUBFAMILY"/>
    <property type="match status" value="1"/>
</dbReference>
<dbReference type="CDD" id="cd06171">
    <property type="entry name" value="Sigma70_r4"/>
    <property type="match status" value="1"/>
</dbReference>
<evidence type="ECO:0000256" key="2">
    <source>
        <dbReference type="ARBA" id="ARBA00023015"/>
    </source>
</evidence>
<dbReference type="InterPro" id="IPR007627">
    <property type="entry name" value="RNA_pol_sigma70_r2"/>
</dbReference>